<keyword evidence="3" id="KW-1185">Reference proteome</keyword>
<organism evidence="2 3">
    <name type="scientific">Phyllachora maydis</name>
    <dbReference type="NCBI Taxonomy" id="1825666"/>
    <lineage>
        <taxon>Eukaryota</taxon>
        <taxon>Fungi</taxon>
        <taxon>Dikarya</taxon>
        <taxon>Ascomycota</taxon>
        <taxon>Pezizomycotina</taxon>
        <taxon>Sordariomycetes</taxon>
        <taxon>Sordariomycetidae</taxon>
        <taxon>Phyllachorales</taxon>
        <taxon>Phyllachoraceae</taxon>
        <taxon>Phyllachora</taxon>
    </lineage>
</organism>
<name>A0AAD9I1I9_9PEZI</name>
<gene>
    <name evidence="2" type="ORF">P8C59_003917</name>
</gene>
<feature type="compositionally biased region" description="Acidic residues" evidence="1">
    <location>
        <begin position="48"/>
        <end position="69"/>
    </location>
</feature>
<accession>A0AAD9I1I9</accession>
<reference evidence="2" key="1">
    <citation type="journal article" date="2023" name="Mol. Plant Microbe Interact.">
        <title>Elucidating the Obligate Nature and Biological Capacity of an Invasive Fungal Corn Pathogen.</title>
        <authorList>
            <person name="MacCready J.S."/>
            <person name="Roggenkamp E.M."/>
            <person name="Gdanetz K."/>
            <person name="Chilvers M.I."/>
        </authorList>
    </citation>
    <scope>NUCLEOTIDE SEQUENCE</scope>
    <source>
        <strain evidence="2">PM02</strain>
    </source>
</reference>
<evidence type="ECO:0000313" key="3">
    <source>
        <dbReference type="Proteomes" id="UP001217918"/>
    </source>
</evidence>
<protein>
    <submittedName>
        <fullName evidence="2">Uncharacterized protein</fullName>
    </submittedName>
</protein>
<feature type="region of interest" description="Disordered" evidence="1">
    <location>
        <begin position="37"/>
        <end position="77"/>
    </location>
</feature>
<evidence type="ECO:0000256" key="1">
    <source>
        <dbReference type="SAM" id="MobiDB-lite"/>
    </source>
</evidence>
<dbReference type="Proteomes" id="UP001217918">
    <property type="component" value="Unassembled WGS sequence"/>
</dbReference>
<comment type="caution">
    <text evidence="2">The sequence shown here is derived from an EMBL/GenBank/DDBJ whole genome shotgun (WGS) entry which is preliminary data.</text>
</comment>
<sequence>MGPVRPPRCSCRFLATVDHIEGNDNAFKDASKRAIANNGDWESMAGGDDGDDDNNDGDNDNNDSDDPDAADAAALAA</sequence>
<dbReference type="AlphaFoldDB" id="A0AAD9I1I9"/>
<evidence type="ECO:0000313" key="2">
    <source>
        <dbReference type="EMBL" id="KAK2069326.1"/>
    </source>
</evidence>
<proteinExistence type="predicted"/>
<dbReference type="EMBL" id="JAQQPM010000003">
    <property type="protein sequence ID" value="KAK2069326.1"/>
    <property type="molecule type" value="Genomic_DNA"/>
</dbReference>